<dbReference type="KEGG" id="acan:ACA1_265840"/>
<gene>
    <name evidence="4" type="ORF">ACA1_265840</name>
</gene>
<dbReference type="GO" id="GO:0004553">
    <property type="term" value="F:hydrolase activity, hydrolyzing O-glycosyl compounds"/>
    <property type="evidence" value="ECO:0007669"/>
    <property type="project" value="TreeGrafter"/>
</dbReference>
<sequence>MEGKQHKEGAPAEGNATRTHAKGRAKVEHEGEYLPIEDHGIVGNTRTVALVGRNATIDWMCFPHFDRMLMDGLVAPARKGGHWSICPVGSADVHYKQYYWLDTNVLVTRISTEDGIAQVVDYMPVGDKGLCVNGSSTHNALIRQLSVVHRKMCFNMECKLGFNYSRDPHEVKHTKCGICFSSKLLDLSLFSPNGAAIGEICMEEGDRKVNFILCDVEEEHHDVCHKVSTDEVFESTIEYWHKWLSQCTYKGRWREMVHRSALVMKLLTFAPTGAIVAAPTCSLPEELGGVRNWDYRYTWLRDAAFTLYGFLRIGFYKYGPAAHPWIDSDGLWFGVD</sequence>
<dbReference type="PANTHER" id="PTHR31616">
    <property type="entry name" value="TREHALASE"/>
    <property type="match status" value="1"/>
</dbReference>
<evidence type="ECO:0000256" key="1">
    <source>
        <dbReference type="SAM" id="MobiDB-lite"/>
    </source>
</evidence>
<dbReference type="RefSeq" id="XP_004341444.1">
    <property type="nucleotide sequence ID" value="XM_004341396.1"/>
</dbReference>
<evidence type="ECO:0000313" key="5">
    <source>
        <dbReference type="Proteomes" id="UP000011083"/>
    </source>
</evidence>
<dbReference type="GeneID" id="14920137"/>
<dbReference type="Proteomes" id="UP000011083">
    <property type="component" value="Unassembled WGS sequence"/>
</dbReference>
<dbReference type="PANTHER" id="PTHR31616:SF0">
    <property type="entry name" value="GLUCAN 1,4-ALPHA-GLUCOSIDASE"/>
    <property type="match status" value="1"/>
</dbReference>
<feature type="compositionally biased region" description="Basic and acidic residues" evidence="1">
    <location>
        <begin position="1"/>
        <end position="10"/>
    </location>
</feature>
<dbReference type="GO" id="GO:0005975">
    <property type="term" value="P:carbohydrate metabolic process"/>
    <property type="evidence" value="ECO:0007669"/>
    <property type="project" value="InterPro"/>
</dbReference>
<organism evidence="4 5">
    <name type="scientific">Acanthamoeba castellanii (strain ATCC 30010 / Neff)</name>
    <dbReference type="NCBI Taxonomy" id="1257118"/>
    <lineage>
        <taxon>Eukaryota</taxon>
        <taxon>Amoebozoa</taxon>
        <taxon>Discosea</taxon>
        <taxon>Longamoebia</taxon>
        <taxon>Centramoebida</taxon>
        <taxon>Acanthamoebidae</taxon>
        <taxon>Acanthamoeba</taxon>
    </lineage>
</organism>
<dbReference type="Pfam" id="PF19291">
    <property type="entry name" value="TREH_N"/>
    <property type="match status" value="1"/>
</dbReference>
<accession>L8H1G9</accession>
<dbReference type="AlphaFoldDB" id="L8H1G9"/>
<dbReference type="Gene3D" id="1.50.10.10">
    <property type="match status" value="1"/>
</dbReference>
<feature type="region of interest" description="Disordered" evidence="1">
    <location>
        <begin position="1"/>
        <end position="27"/>
    </location>
</feature>
<dbReference type="STRING" id="1257118.L8H1G9"/>
<dbReference type="InterPro" id="IPR008928">
    <property type="entry name" value="6-hairpin_glycosidase_sf"/>
</dbReference>
<proteinExistence type="predicted"/>
<reference evidence="4 5" key="1">
    <citation type="journal article" date="2013" name="Genome Biol.">
        <title>Genome of Acanthamoeba castellanii highlights extensive lateral gene transfer and early evolution of tyrosine kinase signaling.</title>
        <authorList>
            <person name="Clarke M."/>
            <person name="Lohan A.J."/>
            <person name="Liu B."/>
            <person name="Lagkouvardos I."/>
            <person name="Roy S."/>
            <person name="Zafar N."/>
            <person name="Bertelli C."/>
            <person name="Schilde C."/>
            <person name="Kianianmomeni A."/>
            <person name="Burglin T.R."/>
            <person name="Frech C."/>
            <person name="Turcotte B."/>
            <person name="Kopec K.O."/>
            <person name="Synnott J.M."/>
            <person name="Choo C."/>
            <person name="Paponov I."/>
            <person name="Finkler A."/>
            <person name="Soon Heng Tan C."/>
            <person name="Hutchins A.P."/>
            <person name="Weinmeier T."/>
            <person name="Rattei T."/>
            <person name="Chu J.S."/>
            <person name="Gimenez G."/>
            <person name="Irimia M."/>
            <person name="Rigden D.J."/>
            <person name="Fitzpatrick D.A."/>
            <person name="Lorenzo-Morales J."/>
            <person name="Bateman A."/>
            <person name="Chiu C.H."/>
            <person name="Tang P."/>
            <person name="Hegemann P."/>
            <person name="Fromm H."/>
            <person name="Raoult D."/>
            <person name="Greub G."/>
            <person name="Miranda-Saavedra D."/>
            <person name="Chen N."/>
            <person name="Nash P."/>
            <person name="Ginger M.L."/>
            <person name="Horn M."/>
            <person name="Schaap P."/>
            <person name="Caler L."/>
            <person name="Loftus B."/>
        </authorList>
    </citation>
    <scope>NUCLEOTIDE SEQUENCE [LARGE SCALE GENOMIC DNA]</scope>
    <source>
        <strain evidence="4 5">Neff</strain>
    </source>
</reference>
<dbReference type="OrthoDB" id="406733at2759"/>
<feature type="domain" description="GH15-like" evidence="2">
    <location>
        <begin position="254"/>
        <end position="317"/>
    </location>
</feature>
<name>L8H1G9_ACACF</name>
<evidence type="ECO:0000259" key="3">
    <source>
        <dbReference type="Pfam" id="PF19291"/>
    </source>
</evidence>
<protein>
    <submittedName>
        <fullName evidence="4">Glucosyl hydrolase family protein</fullName>
    </submittedName>
</protein>
<dbReference type="SUPFAM" id="SSF48208">
    <property type="entry name" value="Six-hairpin glycosidases"/>
    <property type="match status" value="1"/>
</dbReference>
<dbReference type="InterPro" id="IPR012341">
    <property type="entry name" value="6hp_glycosidase-like_sf"/>
</dbReference>
<keyword evidence="5" id="KW-1185">Reference proteome</keyword>
<dbReference type="InterPro" id="IPR045582">
    <property type="entry name" value="Trehalase-like_N"/>
</dbReference>
<evidence type="ECO:0000313" key="4">
    <source>
        <dbReference type="EMBL" id="ELR19359.1"/>
    </source>
</evidence>
<keyword evidence="4" id="KW-0378">Hydrolase</keyword>
<dbReference type="Pfam" id="PF00723">
    <property type="entry name" value="Glyco_hydro_15"/>
    <property type="match status" value="1"/>
</dbReference>
<evidence type="ECO:0000259" key="2">
    <source>
        <dbReference type="Pfam" id="PF00723"/>
    </source>
</evidence>
<dbReference type="VEuPathDB" id="AmoebaDB:ACA1_265840"/>
<feature type="domain" description="Trehalase-like N-terminal" evidence="3">
    <location>
        <begin position="34"/>
        <end position="124"/>
    </location>
</feature>
<dbReference type="EMBL" id="KB007933">
    <property type="protein sequence ID" value="ELR19359.1"/>
    <property type="molecule type" value="Genomic_DNA"/>
</dbReference>
<dbReference type="InterPro" id="IPR011613">
    <property type="entry name" value="GH15-like"/>
</dbReference>